<reference evidence="4 5" key="1">
    <citation type="submission" date="2019-02" db="EMBL/GenBank/DDBJ databases">
        <title>Deep-cultivation of Planctomycetes and their phenomic and genomic characterization uncovers novel biology.</title>
        <authorList>
            <person name="Wiegand S."/>
            <person name="Jogler M."/>
            <person name="Boedeker C."/>
            <person name="Pinto D."/>
            <person name="Vollmers J."/>
            <person name="Rivas-Marin E."/>
            <person name="Kohn T."/>
            <person name="Peeters S.H."/>
            <person name="Heuer A."/>
            <person name="Rast P."/>
            <person name="Oberbeckmann S."/>
            <person name="Bunk B."/>
            <person name="Jeske O."/>
            <person name="Meyerdierks A."/>
            <person name="Storesund J.E."/>
            <person name="Kallscheuer N."/>
            <person name="Luecker S."/>
            <person name="Lage O.M."/>
            <person name="Pohl T."/>
            <person name="Merkel B.J."/>
            <person name="Hornburger P."/>
            <person name="Mueller R.-W."/>
            <person name="Bruemmer F."/>
            <person name="Labrenz M."/>
            <person name="Spormann A.M."/>
            <person name="Op den Camp H."/>
            <person name="Overmann J."/>
            <person name="Amann R."/>
            <person name="Jetten M.S.M."/>
            <person name="Mascher T."/>
            <person name="Medema M.H."/>
            <person name="Devos D.P."/>
            <person name="Kaster A.-K."/>
            <person name="Ovreas L."/>
            <person name="Rohde M."/>
            <person name="Galperin M.Y."/>
            <person name="Jogler C."/>
        </authorList>
    </citation>
    <scope>NUCLEOTIDE SEQUENCE [LARGE SCALE GENOMIC DNA]</scope>
    <source>
        <strain evidence="4 5">ElP</strain>
    </source>
</reference>
<dbReference type="RefSeq" id="WP_145275652.1">
    <property type="nucleotide sequence ID" value="NZ_CP036426.1"/>
</dbReference>
<dbReference type="InterPro" id="IPR051829">
    <property type="entry name" value="Multiheme_Cytochr_ET"/>
</dbReference>
<evidence type="ECO:0000256" key="1">
    <source>
        <dbReference type="ARBA" id="ARBA00022729"/>
    </source>
</evidence>
<dbReference type="OrthoDB" id="234670at2"/>
<dbReference type="Pfam" id="PF09699">
    <property type="entry name" value="Paired_CXXCH_1"/>
    <property type="match status" value="1"/>
</dbReference>
<dbReference type="Pfam" id="PF14559">
    <property type="entry name" value="TPR_19"/>
    <property type="match status" value="1"/>
</dbReference>
<dbReference type="SUPFAM" id="SSF48452">
    <property type="entry name" value="TPR-like"/>
    <property type="match status" value="1"/>
</dbReference>
<proteinExistence type="predicted"/>
<dbReference type="AlphaFoldDB" id="A0A518H9X4"/>
<name>A0A518H9X4_9BACT</name>
<gene>
    <name evidence="4" type="ORF">ElP_55940</name>
</gene>
<keyword evidence="5" id="KW-1185">Reference proteome</keyword>
<dbReference type="EMBL" id="CP036426">
    <property type="protein sequence ID" value="QDV37652.1"/>
    <property type="molecule type" value="Genomic_DNA"/>
</dbReference>
<organism evidence="4 5">
    <name type="scientific">Tautonia plasticadhaerens</name>
    <dbReference type="NCBI Taxonomy" id="2527974"/>
    <lineage>
        <taxon>Bacteria</taxon>
        <taxon>Pseudomonadati</taxon>
        <taxon>Planctomycetota</taxon>
        <taxon>Planctomycetia</taxon>
        <taxon>Isosphaerales</taxon>
        <taxon>Isosphaeraceae</taxon>
        <taxon>Tautonia</taxon>
    </lineage>
</organism>
<keyword evidence="1" id="KW-0732">Signal</keyword>
<evidence type="ECO:0000256" key="2">
    <source>
        <dbReference type="SAM" id="MobiDB-lite"/>
    </source>
</evidence>
<dbReference type="InterPro" id="IPR036280">
    <property type="entry name" value="Multihaem_cyt_sf"/>
</dbReference>
<dbReference type="KEGG" id="tpla:ElP_55940"/>
<evidence type="ECO:0000259" key="3">
    <source>
        <dbReference type="Pfam" id="PF09699"/>
    </source>
</evidence>
<evidence type="ECO:0000313" key="4">
    <source>
        <dbReference type="EMBL" id="QDV37652.1"/>
    </source>
</evidence>
<feature type="domain" description="Doubled CXXCH motif" evidence="3">
    <location>
        <begin position="349"/>
        <end position="379"/>
    </location>
</feature>
<dbReference type="PANTHER" id="PTHR35038:SF8">
    <property type="entry name" value="C-TYPE POLYHEME CYTOCHROME OMCC"/>
    <property type="match status" value="1"/>
</dbReference>
<accession>A0A518H9X4</accession>
<dbReference type="PANTHER" id="PTHR35038">
    <property type="entry name" value="DISSIMILATORY SULFITE REDUCTASE SIRA"/>
    <property type="match status" value="1"/>
</dbReference>
<dbReference type="InterPro" id="IPR019734">
    <property type="entry name" value="TPR_rpt"/>
</dbReference>
<dbReference type="Proteomes" id="UP000317835">
    <property type="component" value="Chromosome"/>
</dbReference>
<sequence length="667" mass="72968">MDHPNPPRSPHPARTRLAVGVVAALILAGIAWAVGIAPWTAGGSRAPTPGRPRVRDVYADSPYQNTRPGVAYVGDEACARCHREIAEAYRRHSMGRSLGPVGVAEDGPPIGDDAGLPFESQGVQYTIERRDGRMFHKAWRQGPDGGAFAEAEAEVRYALGSGTRGITYLVERDGFLMQSPIAWFAQQRRWDISPGYGGANPPPSFERAIQRGCLFCHANQVHSASGTLNRYEPPIFQGHAIGCERCHGPGALHAEGGGGLAEPDLTIVNPARLAPALRESVCQQCHLQGWFRFPRAGRDSFDFRPGLPLHRFLSVFVRTESDPGRMELIGQVEQMESSRCFRASGGGLGCISCHDPHRLPPPATKAEYYRGRCLQCHERSGCALPLAERRSRGPGEDCIACHMPRPAVADIPHTVTTDHRIPRVSGTPGPRPARPRMAPGLPGEFVPRDYHWDLMTAEERREAARDWGVALELAAEELSRASPPLARLAAAQAVPLLEAAVRDRSDDLPARESLGYSLGMLDRLAEARHAYEEVLRIEPRRESALPYLARTLAGLRRPDLAAAALREAIAVNPWGSDYRLALARYCAQAGDWPGAVAACREAIRLNPELIEARSLLVQAYLDSGEPAKADAEFQTLLRFDPQSRELWQQRYEQLKRAGPGDVGPASN</sequence>
<feature type="region of interest" description="Disordered" evidence="2">
    <location>
        <begin position="419"/>
        <end position="442"/>
    </location>
</feature>
<dbReference type="CDD" id="cd08168">
    <property type="entry name" value="Cytochrom_C3"/>
    <property type="match status" value="1"/>
</dbReference>
<dbReference type="Gene3D" id="1.25.40.10">
    <property type="entry name" value="Tetratricopeptide repeat domain"/>
    <property type="match status" value="2"/>
</dbReference>
<dbReference type="Gene3D" id="1.10.1130.10">
    <property type="entry name" value="Flavocytochrome C3, Chain A"/>
    <property type="match status" value="1"/>
</dbReference>
<dbReference type="SMART" id="SM00028">
    <property type="entry name" value="TPR"/>
    <property type="match status" value="3"/>
</dbReference>
<dbReference type="SUPFAM" id="SSF48695">
    <property type="entry name" value="Multiheme cytochromes"/>
    <property type="match status" value="1"/>
</dbReference>
<evidence type="ECO:0000313" key="5">
    <source>
        <dbReference type="Proteomes" id="UP000317835"/>
    </source>
</evidence>
<dbReference type="InterPro" id="IPR010177">
    <property type="entry name" value="Paired_CXXCH_1"/>
</dbReference>
<dbReference type="InterPro" id="IPR011990">
    <property type="entry name" value="TPR-like_helical_dom_sf"/>
</dbReference>
<protein>
    <submittedName>
        <fullName evidence="4">Tetratricopeptide repeat protein</fullName>
    </submittedName>
</protein>